<gene>
    <name evidence="2" type="ORF">G6F51_014416</name>
</gene>
<sequence>MRADRPYLRRVHARLGQQLVGGVGEAARDPRIQLAQFLQRGQWTAFAQCHQPCAQHRLPAGGQPVHEAAAASGGELHQGSVDAIGAGARHQAKA</sequence>
<proteinExistence type="predicted"/>
<evidence type="ECO:0000313" key="3">
    <source>
        <dbReference type="Proteomes" id="UP000717996"/>
    </source>
</evidence>
<reference evidence="2" key="1">
    <citation type="journal article" date="2020" name="Microb. Genom.">
        <title>Genetic diversity of clinical and environmental Mucorales isolates obtained from an investigation of mucormycosis cases among solid organ transplant recipients.</title>
        <authorList>
            <person name="Nguyen M.H."/>
            <person name="Kaul D."/>
            <person name="Muto C."/>
            <person name="Cheng S.J."/>
            <person name="Richter R.A."/>
            <person name="Bruno V.M."/>
            <person name="Liu G."/>
            <person name="Beyhan S."/>
            <person name="Sundermann A.J."/>
            <person name="Mounaud S."/>
            <person name="Pasculle A.W."/>
            <person name="Nierman W.C."/>
            <person name="Driscoll E."/>
            <person name="Cumbie R."/>
            <person name="Clancy C.J."/>
            <person name="Dupont C.L."/>
        </authorList>
    </citation>
    <scope>NUCLEOTIDE SEQUENCE</scope>
    <source>
        <strain evidence="2">GL16</strain>
    </source>
</reference>
<accession>A0A9P6XMI7</accession>
<feature type="region of interest" description="Disordered" evidence="1">
    <location>
        <begin position="64"/>
        <end position="94"/>
    </location>
</feature>
<evidence type="ECO:0000313" key="2">
    <source>
        <dbReference type="EMBL" id="KAG1524561.1"/>
    </source>
</evidence>
<evidence type="ECO:0000256" key="1">
    <source>
        <dbReference type="SAM" id="MobiDB-lite"/>
    </source>
</evidence>
<dbReference type="AlphaFoldDB" id="A0A9P6XMI7"/>
<name>A0A9P6XMI7_RHIOR</name>
<organism evidence="2 3">
    <name type="scientific">Rhizopus oryzae</name>
    <name type="common">Mucormycosis agent</name>
    <name type="synonym">Rhizopus arrhizus var. delemar</name>
    <dbReference type="NCBI Taxonomy" id="64495"/>
    <lineage>
        <taxon>Eukaryota</taxon>
        <taxon>Fungi</taxon>
        <taxon>Fungi incertae sedis</taxon>
        <taxon>Mucoromycota</taxon>
        <taxon>Mucoromycotina</taxon>
        <taxon>Mucoromycetes</taxon>
        <taxon>Mucorales</taxon>
        <taxon>Mucorineae</taxon>
        <taxon>Rhizopodaceae</taxon>
        <taxon>Rhizopus</taxon>
    </lineage>
</organism>
<dbReference type="Proteomes" id="UP000717996">
    <property type="component" value="Unassembled WGS sequence"/>
</dbReference>
<dbReference type="EMBL" id="JAANIT010010131">
    <property type="protein sequence ID" value="KAG1524561.1"/>
    <property type="molecule type" value="Genomic_DNA"/>
</dbReference>
<comment type="caution">
    <text evidence="2">The sequence shown here is derived from an EMBL/GenBank/DDBJ whole genome shotgun (WGS) entry which is preliminary data.</text>
</comment>
<protein>
    <submittedName>
        <fullName evidence="2">Uncharacterized protein</fullName>
    </submittedName>
</protein>